<name>A0A3N4VHS6_9BURK</name>
<reference evidence="2 3" key="1">
    <citation type="submission" date="2018-11" db="EMBL/GenBank/DDBJ databases">
        <title>Genomic Encyclopedia of Type Strains, Phase IV (KMG-IV): sequencing the most valuable type-strain genomes for metagenomic binning, comparative biology and taxonomic classification.</title>
        <authorList>
            <person name="Goeker M."/>
        </authorList>
    </citation>
    <scope>NUCLEOTIDE SEQUENCE [LARGE SCALE GENOMIC DNA]</scope>
    <source>
        <strain evidence="2 3">DSM 101684</strain>
    </source>
</reference>
<keyword evidence="3" id="KW-1185">Reference proteome</keyword>
<keyword evidence="1" id="KW-0812">Transmembrane</keyword>
<evidence type="ECO:0000313" key="3">
    <source>
        <dbReference type="Proteomes" id="UP000272193"/>
    </source>
</evidence>
<dbReference type="GO" id="GO:0016740">
    <property type="term" value="F:transferase activity"/>
    <property type="evidence" value="ECO:0007669"/>
    <property type="project" value="UniProtKB-KW"/>
</dbReference>
<accession>A0A3N4VHS6</accession>
<dbReference type="OrthoDB" id="8556356at2"/>
<keyword evidence="2" id="KW-0808">Transferase</keyword>
<comment type="caution">
    <text evidence="2">The sequence shown here is derived from an EMBL/GenBank/DDBJ whole genome shotgun (WGS) entry which is preliminary data.</text>
</comment>
<feature type="transmembrane region" description="Helical" evidence="1">
    <location>
        <begin position="106"/>
        <end position="126"/>
    </location>
</feature>
<feature type="transmembrane region" description="Helical" evidence="1">
    <location>
        <begin position="20"/>
        <end position="36"/>
    </location>
</feature>
<feature type="transmembrane region" description="Helical" evidence="1">
    <location>
        <begin position="146"/>
        <end position="167"/>
    </location>
</feature>
<feature type="transmembrane region" description="Helical" evidence="1">
    <location>
        <begin position="412"/>
        <end position="433"/>
    </location>
</feature>
<dbReference type="AlphaFoldDB" id="A0A3N4VHS6"/>
<dbReference type="Proteomes" id="UP000272193">
    <property type="component" value="Unassembled WGS sequence"/>
</dbReference>
<feature type="transmembrane region" description="Helical" evidence="1">
    <location>
        <begin position="204"/>
        <end position="224"/>
    </location>
</feature>
<feature type="transmembrane region" description="Helical" evidence="1">
    <location>
        <begin position="316"/>
        <end position="334"/>
    </location>
</feature>
<feature type="transmembrane region" description="Helical" evidence="1">
    <location>
        <begin position="286"/>
        <end position="304"/>
    </location>
</feature>
<organism evidence="2 3">
    <name type="scientific">Tibeticola sediminis</name>
    <dbReference type="NCBI Taxonomy" id="1917811"/>
    <lineage>
        <taxon>Bacteria</taxon>
        <taxon>Pseudomonadati</taxon>
        <taxon>Pseudomonadota</taxon>
        <taxon>Betaproteobacteria</taxon>
        <taxon>Burkholderiales</taxon>
        <taxon>Comamonadaceae</taxon>
        <taxon>Tibeticola</taxon>
    </lineage>
</organism>
<proteinExistence type="predicted"/>
<dbReference type="RefSeq" id="WP_124219409.1">
    <property type="nucleotide sequence ID" value="NZ_RKQL01000001.1"/>
</dbReference>
<sequence length="569" mass="61374">MNLPTPAIVAQSAVRRLPRWALLMLCGAYLLAGYLGREPWKSADITGFGYMLELARTAPWDAVTWLAPRIPGSDAPAADALLPYWLGAWAVAGLPLPSPWAARLPFLGLLALAMASTWYAVYHLALTPRAQPVSFAFGGEARPKDYARAIADGALLALLACLGLAQLSHETTPAVAQLGFAALLMFGVARTLPPESRSPWPAILALPGLALSGAPALATLLGLGTAGILAGSHPMGEEAPRSRRVALVIAACTLLTAGLCGVLGLWRWRVELPETGWAWRNILRLFVWFTWPAWPLALWSLWRWRLQLRQPAHHPHLALPLLFAVVASASAVFTPTGDRSLLLALPALATLAAFALPTLERSVAALIDWFTLIFFSACTLIIWVVWTAMQTGFPPQPAANVARLAPGFEPSFVPWAFVVAVLATFGWVRLIAWRAGRHRAAIWKSLALPAGGAVLCWVLLMTLWLPLLDYARSYVPLVRRVQALIGTPGCVAVAELTPAQAVALRFHGQLELRQGADSAACPWLIVDGSRFDAPVTASAGSAWARVASIQRPSDNNEFLTIFRRVPAQP</sequence>
<evidence type="ECO:0000313" key="2">
    <source>
        <dbReference type="EMBL" id="RPE72484.1"/>
    </source>
</evidence>
<feature type="transmembrane region" description="Helical" evidence="1">
    <location>
        <begin position="174"/>
        <end position="192"/>
    </location>
</feature>
<feature type="transmembrane region" description="Helical" evidence="1">
    <location>
        <begin position="340"/>
        <end position="359"/>
    </location>
</feature>
<evidence type="ECO:0000256" key="1">
    <source>
        <dbReference type="SAM" id="Phobius"/>
    </source>
</evidence>
<gene>
    <name evidence="2" type="ORF">EDC62_0174</name>
</gene>
<feature type="transmembrane region" description="Helical" evidence="1">
    <location>
        <begin position="245"/>
        <end position="266"/>
    </location>
</feature>
<feature type="transmembrane region" description="Helical" evidence="1">
    <location>
        <begin position="445"/>
        <end position="467"/>
    </location>
</feature>
<keyword evidence="1" id="KW-1133">Transmembrane helix</keyword>
<feature type="transmembrane region" description="Helical" evidence="1">
    <location>
        <begin position="366"/>
        <end position="386"/>
    </location>
</feature>
<keyword evidence="1" id="KW-0472">Membrane</keyword>
<dbReference type="EMBL" id="RKQL01000001">
    <property type="protein sequence ID" value="RPE72484.1"/>
    <property type="molecule type" value="Genomic_DNA"/>
</dbReference>
<protein>
    <submittedName>
        <fullName evidence="2">4-amino-4-deoxy-L-arabinose transferase-like glycosyltransferase</fullName>
    </submittedName>
</protein>